<dbReference type="InterPro" id="IPR051035">
    <property type="entry name" value="Mito_inheritance_9"/>
</dbReference>
<comment type="similarity">
    <text evidence="2">Belongs to the AIM9 family.</text>
</comment>
<evidence type="ECO:0000313" key="8">
    <source>
        <dbReference type="EMBL" id="KKY20696.1"/>
    </source>
</evidence>
<dbReference type="GO" id="GO:0005739">
    <property type="term" value="C:mitochondrion"/>
    <property type="evidence" value="ECO:0007669"/>
    <property type="project" value="UniProtKB-SubCell"/>
</dbReference>
<proteinExistence type="inferred from homology"/>
<evidence type="ECO:0000256" key="3">
    <source>
        <dbReference type="ARBA" id="ARBA00016197"/>
    </source>
</evidence>
<dbReference type="PANTHER" id="PTHR36091">
    <property type="entry name" value="ALTERED INHERITANCE OF MITOCHONDRIA PROTEIN 9, MITOCHONDRIAL"/>
    <property type="match status" value="1"/>
</dbReference>
<dbReference type="PANTHER" id="PTHR36091:SF1">
    <property type="entry name" value="ALTERED INHERITANCE OF MITOCHONDRIA PROTEIN 9, MITOCHONDRIAL"/>
    <property type="match status" value="1"/>
</dbReference>
<dbReference type="Gene3D" id="3.90.1200.10">
    <property type="match status" value="1"/>
</dbReference>
<dbReference type="SUPFAM" id="SSF56112">
    <property type="entry name" value="Protein kinase-like (PK-like)"/>
    <property type="match status" value="1"/>
</dbReference>
<feature type="domain" description="Aminoglycoside phosphotransferase" evidence="7">
    <location>
        <begin position="317"/>
        <end position="354"/>
    </location>
</feature>
<evidence type="ECO:0000256" key="6">
    <source>
        <dbReference type="ARBA" id="ARBA00031849"/>
    </source>
</evidence>
<protein>
    <recommendedName>
        <fullName evidence="3">Altered inheritance of mitochondria protein 9, mitochondrial</fullName>
    </recommendedName>
    <alternativeName>
        <fullName evidence="6">Found in mitochondrial proteome protein 29</fullName>
    </alternativeName>
</protein>
<dbReference type="EMBL" id="LCWF01000095">
    <property type="protein sequence ID" value="KKY20696.1"/>
    <property type="molecule type" value="Genomic_DNA"/>
</dbReference>
<keyword evidence="8" id="KW-0808">Transferase</keyword>
<keyword evidence="5" id="KW-0496">Mitochondrion</keyword>
<evidence type="ECO:0000256" key="2">
    <source>
        <dbReference type="ARBA" id="ARBA00005543"/>
    </source>
</evidence>
<dbReference type="Gene3D" id="3.30.200.20">
    <property type="entry name" value="Phosphorylase Kinase, domain 1"/>
    <property type="match status" value="1"/>
</dbReference>
<evidence type="ECO:0000256" key="4">
    <source>
        <dbReference type="ARBA" id="ARBA00022946"/>
    </source>
</evidence>
<reference evidence="8 9" key="2">
    <citation type="submission" date="2015-05" db="EMBL/GenBank/DDBJ databases">
        <authorList>
            <person name="Morales-Cruz A."/>
            <person name="Amrine K.C."/>
            <person name="Cantu D."/>
        </authorList>
    </citation>
    <scope>NUCLEOTIDE SEQUENCE [LARGE SCALE GENOMIC DNA]</scope>
    <source>
        <strain evidence="8">UCRPC4</strain>
    </source>
</reference>
<reference evidence="8 9" key="1">
    <citation type="submission" date="2015-05" db="EMBL/GenBank/DDBJ databases">
        <title>Distinctive expansion of gene families associated with plant cell wall degradation and secondary metabolism in the genomes of grapevine trunk pathogens.</title>
        <authorList>
            <person name="Lawrence D.P."/>
            <person name="Travadon R."/>
            <person name="Rolshausen P.E."/>
            <person name="Baumgartner K."/>
        </authorList>
    </citation>
    <scope>NUCLEOTIDE SEQUENCE [LARGE SCALE GENOMIC DNA]</scope>
    <source>
        <strain evidence="8">UCRPC4</strain>
    </source>
</reference>
<evidence type="ECO:0000259" key="7">
    <source>
        <dbReference type="Pfam" id="PF01636"/>
    </source>
</evidence>
<dbReference type="InterPro" id="IPR002575">
    <property type="entry name" value="Aminoglycoside_PTrfase"/>
</dbReference>
<dbReference type="InterPro" id="IPR011009">
    <property type="entry name" value="Kinase-like_dom_sf"/>
</dbReference>
<comment type="subcellular location">
    <subcellularLocation>
        <location evidence="1">Mitochondrion</location>
    </subcellularLocation>
</comment>
<dbReference type="AlphaFoldDB" id="A0A0G2EEI7"/>
<name>A0A0G2EEI7_PHACM</name>
<gene>
    <name evidence="8" type="ORF">UCRPC4_g04163</name>
</gene>
<comment type="caution">
    <text evidence="8">The sequence shown here is derived from an EMBL/GenBank/DDBJ whole genome shotgun (WGS) entry which is preliminary data.</text>
</comment>
<keyword evidence="4" id="KW-0809">Transit peptide</keyword>
<sequence length="562" mass="64141">MCTVANGRNDGRQQEIFYLEEKDRSLKPAAEEDLYNYTTMRWLYNEAYELSRRHARFNVQGLIKKAVEVSGHGVTECIRVMKYREGEYNKVFLLTMDNGAEVVAKVPNLNAGPAHYTTASEVATMNYLREVLDVPVPRVLAWSSNSSNSVQSEFIIMEKAKGVILSDCWRDLARAAKNKIIEQIVNLQLSFSSRAFPAHGCLFFKEDVPAEKLSFSNVPSDPSQRYTIGPLVDPTLWEDGRNELNVHKGPWETLSSYAVDLGKNELEWVKSHAQPRMNYFYDVRVPEQPSEALKTLGRYLSIVPYVTRITEETHYLQTRILSHRDLNSSNVFIDPDTNDITAIIDWQGSTIAPLSLQAEIPRMVRHFPPVQPGLFLPERPGDYDALDLEGKRAADATHESILCQKYYEGNTAKSNPLLYSAIMHNDTKAAPLIEPLQIICGSWKNREVWKLRASLINITESWESVKIGGITCPLVFTEEEIQKHDKELENIDYIESIMEAFDKDGILPADGRVDPEAFDSFQEANRAQKETYVSLADDDEERHLMGETWPWQDWPERSAYPH</sequence>
<dbReference type="Proteomes" id="UP000053317">
    <property type="component" value="Unassembled WGS sequence"/>
</dbReference>
<evidence type="ECO:0000313" key="9">
    <source>
        <dbReference type="Proteomes" id="UP000053317"/>
    </source>
</evidence>
<dbReference type="GO" id="GO:0016740">
    <property type="term" value="F:transferase activity"/>
    <property type="evidence" value="ECO:0007669"/>
    <property type="project" value="UniProtKB-KW"/>
</dbReference>
<evidence type="ECO:0000256" key="1">
    <source>
        <dbReference type="ARBA" id="ARBA00004173"/>
    </source>
</evidence>
<keyword evidence="9" id="KW-1185">Reference proteome</keyword>
<accession>A0A0G2EEI7</accession>
<dbReference type="Pfam" id="PF01636">
    <property type="entry name" value="APH"/>
    <property type="match status" value="1"/>
</dbReference>
<dbReference type="OrthoDB" id="2831558at2759"/>
<evidence type="ECO:0000256" key="5">
    <source>
        <dbReference type="ARBA" id="ARBA00023128"/>
    </source>
</evidence>
<organism evidence="8 9">
    <name type="scientific">Phaeomoniella chlamydospora</name>
    <name type="common">Phaeoacremonium chlamydosporum</name>
    <dbReference type="NCBI Taxonomy" id="158046"/>
    <lineage>
        <taxon>Eukaryota</taxon>
        <taxon>Fungi</taxon>
        <taxon>Dikarya</taxon>
        <taxon>Ascomycota</taxon>
        <taxon>Pezizomycotina</taxon>
        <taxon>Eurotiomycetes</taxon>
        <taxon>Chaetothyriomycetidae</taxon>
        <taxon>Phaeomoniellales</taxon>
        <taxon>Phaeomoniellaceae</taxon>
        <taxon>Phaeomoniella</taxon>
    </lineage>
</organism>